<proteinExistence type="predicted"/>
<dbReference type="AlphaFoldDB" id="A0A6G3WW22"/>
<dbReference type="SUPFAM" id="SSF54593">
    <property type="entry name" value="Glyoxalase/Bleomycin resistance protein/Dihydroxybiphenyl dioxygenase"/>
    <property type="match status" value="1"/>
</dbReference>
<dbReference type="CDD" id="cd06587">
    <property type="entry name" value="VOC"/>
    <property type="match status" value="1"/>
</dbReference>
<comment type="caution">
    <text evidence="2">The sequence shown here is derived from an EMBL/GenBank/DDBJ whole genome shotgun (WGS) entry which is preliminary data.</text>
</comment>
<evidence type="ECO:0000313" key="2">
    <source>
        <dbReference type="EMBL" id="NEE09715.1"/>
    </source>
</evidence>
<gene>
    <name evidence="2" type="ORF">G3M58_25110</name>
</gene>
<dbReference type="InterPro" id="IPR041581">
    <property type="entry name" value="Glyoxalase_6"/>
</dbReference>
<sequence length="132" mass="14141">MTAPTDDSDSDSTGITGLGVILGSTDPASLISWYRAALEPLGARWAEHLLIVGPGAIIGFDERDDVADKAVEPGRQMINITVRDVRAAERHLNTLGVTWVRPVEEVGGGWFFSTIVDPAGNYLQILQGPETP</sequence>
<protein>
    <submittedName>
        <fullName evidence="2">VOC family protein</fullName>
    </submittedName>
</protein>
<dbReference type="InterPro" id="IPR037523">
    <property type="entry name" value="VOC_core"/>
</dbReference>
<dbReference type="InterPro" id="IPR029068">
    <property type="entry name" value="Glyas_Bleomycin-R_OHBP_Dase"/>
</dbReference>
<reference evidence="2" key="1">
    <citation type="submission" date="2020-01" db="EMBL/GenBank/DDBJ databases">
        <title>Insect and environment-associated Actinomycetes.</title>
        <authorList>
            <person name="Currrie C."/>
            <person name="Chevrette M."/>
            <person name="Carlson C."/>
            <person name="Stubbendieck R."/>
            <person name="Wendt-Pienkowski E."/>
        </authorList>
    </citation>
    <scope>NUCLEOTIDE SEQUENCE</scope>
    <source>
        <strain evidence="2">SID7499</strain>
    </source>
</reference>
<dbReference type="Pfam" id="PF18029">
    <property type="entry name" value="Glyoxalase_6"/>
    <property type="match status" value="1"/>
</dbReference>
<evidence type="ECO:0000259" key="1">
    <source>
        <dbReference type="PROSITE" id="PS51819"/>
    </source>
</evidence>
<dbReference type="PROSITE" id="PS51819">
    <property type="entry name" value="VOC"/>
    <property type="match status" value="1"/>
</dbReference>
<organism evidence="2">
    <name type="scientific">Streptomyces sp. SID7499</name>
    <dbReference type="NCBI Taxonomy" id="2706086"/>
    <lineage>
        <taxon>Bacteria</taxon>
        <taxon>Bacillati</taxon>
        <taxon>Actinomycetota</taxon>
        <taxon>Actinomycetes</taxon>
        <taxon>Kitasatosporales</taxon>
        <taxon>Streptomycetaceae</taxon>
        <taxon>Streptomyces</taxon>
    </lineage>
</organism>
<accession>A0A6G3WW22</accession>
<feature type="domain" description="VOC" evidence="1">
    <location>
        <begin position="14"/>
        <end position="128"/>
    </location>
</feature>
<name>A0A6G3WW22_9ACTN</name>
<dbReference type="Gene3D" id="3.10.180.10">
    <property type="entry name" value="2,3-Dihydroxybiphenyl 1,2-Dioxygenase, domain 1"/>
    <property type="match status" value="1"/>
</dbReference>
<dbReference type="EMBL" id="JAAGMN010002506">
    <property type="protein sequence ID" value="NEE09715.1"/>
    <property type="molecule type" value="Genomic_DNA"/>
</dbReference>